<dbReference type="GO" id="GO:0098552">
    <property type="term" value="C:side of membrane"/>
    <property type="evidence" value="ECO:0007669"/>
    <property type="project" value="UniProtKB-ARBA"/>
</dbReference>
<evidence type="ECO:0000313" key="4">
    <source>
        <dbReference type="EMBL" id="GME78660.1"/>
    </source>
</evidence>
<dbReference type="InterPro" id="IPR036013">
    <property type="entry name" value="Band_7/SPFH_dom_sf"/>
</dbReference>
<dbReference type="InterPro" id="IPR001107">
    <property type="entry name" value="Band_7"/>
</dbReference>
<dbReference type="AlphaFoldDB" id="A0A9W6T9T1"/>
<reference evidence="4" key="1">
    <citation type="submission" date="2023-04" db="EMBL/GenBank/DDBJ databases">
        <title>Candida boidinii NBRC 10035.</title>
        <authorList>
            <person name="Ichikawa N."/>
            <person name="Sato H."/>
            <person name="Tonouchi N."/>
        </authorList>
    </citation>
    <scope>NUCLEOTIDE SEQUENCE</scope>
    <source>
        <strain evidence="4">NBRC 10035</strain>
    </source>
</reference>
<dbReference type="SMART" id="SM00244">
    <property type="entry name" value="PHB"/>
    <property type="match status" value="1"/>
</dbReference>
<dbReference type="Gene3D" id="3.30.479.30">
    <property type="entry name" value="Band 7 domain"/>
    <property type="match status" value="1"/>
</dbReference>
<feature type="region of interest" description="Disordered" evidence="2">
    <location>
        <begin position="1"/>
        <end position="20"/>
    </location>
</feature>
<evidence type="ECO:0000256" key="1">
    <source>
        <dbReference type="ARBA" id="ARBA00008164"/>
    </source>
</evidence>
<dbReference type="InterPro" id="IPR001972">
    <property type="entry name" value="Stomatin_HflK_fam"/>
</dbReference>
<evidence type="ECO:0000313" key="5">
    <source>
        <dbReference type="Proteomes" id="UP001165120"/>
    </source>
</evidence>
<dbReference type="InterPro" id="IPR043202">
    <property type="entry name" value="Band-7_stomatin-like"/>
</dbReference>
<name>A0A9W6T9T1_CANBO</name>
<accession>A0A9W6T9T1</accession>
<keyword evidence="5" id="KW-1185">Reference proteome</keyword>
<dbReference type="PRINTS" id="PR00721">
    <property type="entry name" value="STOMATIN"/>
</dbReference>
<gene>
    <name evidence="4" type="ORF">Cboi02_000589100</name>
</gene>
<evidence type="ECO:0000256" key="2">
    <source>
        <dbReference type="SAM" id="MobiDB-lite"/>
    </source>
</evidence>
<feature type="compositionally biased region" description="Polar residues" evidence="2">
    <location>
        <begin position="7"/>
        <end position="19"/>
    </location>
</feature>
<dbReference type="EMBL" id="BSXN01003168">
    <property type="protein sequence ID" value="GME78660.1"/>
    <property type="molecule type" value="Genomic_DNA"/>
</dbReference>
<comment type="similarity">
    <text evidence="1">Belongs to the band 7/mec-2 family.</text>
</comment>
<evidence type="ECO:0000259" key="3">
    <source>
        <dbReference type="SMART" id="SM00244"/>
    </source>
</evidence>
<dbReference type="Proteomes" id="UP001165120">
    <property type="component" value="Unassembled WGS sequence"/>
</dbReference>
<dbReference type="SUPFAM" id="SSF117892">
    <property type="entry name" value="Band 7/SPFH domain"/>
    <property type="match status" value="1"/>
</dbReference>
<dbReference type="PANTHER" id="PTHR10264:SF19">
    <property type="entry name" value="AT06885P-RELATED"/>
    <property type="match status" value="1"/>
</dbReference>
<dbReference type="PANTHER" id="PTHR10264">
    <property type="entry name" value="BAND 7 PROTEIN-RELATED"/>
    <property type="match status" value="1"/>
</dbReference>
<comment type="caution">
    <text evidence="4">The sequence shown here is derived from an EMBL/GenBank/DDBJ whole genome shotgun (WGS) entry which is preliminary data.</text>
</comment>
<dbReference type="Pfam" id="PF01145">
    <property type="entry name" value="Band_7"/>
    <property type="match status" value="1"/>
</dbReference>
<dbReference type="GO" id="GO:0005886">
    <property type="term" value="C:plasma membrane"/>
    <property type="evidence" value="ECO:0007669"/>
    <property type="project" value="InterPro"/>
</dbReference>
<dbReference type="FunFam" id="3.30.479.30:FF:000004">
    <property type="entry name" value="Putative membrane protease family, stomatin"/>
    <property type="match status" value="1"/>
</dbReference>
<protein>
    <submittedName>
        <fullName evidence="4">Unnamed protein product</fullName>
    </submittedName>
</protein>
<proteinExistence type="inferred from homology"/>
<feature type="domain" description="Band 7" evidence="3">
    <location>
        <begin position="101"/>
        <end position="265"/>
    </location>
</feature>
<sequence length="272" mass="30347">MSLPLYTPNQDYMNTQTSDNKGDIELTKTRVKTSAPITGSSKSNDNTNIITKAPKPKDVMQPSFAFEWETPDYGLYGSFIDCFGSIVGAFGAIPCCFCCPNPYKRVEQGTVGLITKFGEMYKAADPGLIKVNPLSEKLVTINVKLRTLEIPSQNCLTKDNVSIVLSGVLYFQLVVPHTAYYTVHDIILTIRDRTQTTLRQVIAARNLKDVLEKREEIAKSFEESIAQTANSWGVKFESIFIKDLSLYSNRTVESKTNKTVESKTNQTNKAKS</sequence>
<organism evidence="4 5">
    <name type="scientific">Candida boidinii</name>
    <name type="common">Yeast</name>
    <dbReference type="NCBI Taxonomy" id="5477"/>
    <lineage>
        <taxon>Eukaryota</taxon>
        <taxon>Fungi</taxon>
        <taxon>Dikarya</taxon>
        <taxon>Ascomycota</taxon>
        <taxon>Saccharomycotina</taxon>
        <taxon>Pichiomycetes</taxon>
        <taxon>Pichiales</taxon>
        <taxon>Pichiaceae</taxon>
        <taxon>Ogataea</taxon>
        <taxon>Ogataea/Candida clade</taxon>
    </lineage>
</organism>